<dbReference type="PANTHER" id="PTHR22594:SF34">
    <property type="entry name" value="ASPARAGINE--TRNA LIGASE, MITOCHONDRIAL-RELATED"/>
    <property type="match status" value="1"/>
</dbReference>
<evidence type="ECO:0000259" key="6">
    <source>
        <dbReference type="PROSITE" id="PS50862"/>
    </source>
</evidence>
<dbReference type="InterPro" id="IPR006195">
    <property type="entry name" value="aa-tRNA-synth_II"/>
</dbReference>
<dbReference type="Pfam" id="PF00152">
    <property type="entry name" value="tRNA-synt_2"/>
    <property type="match status" value="1"/>
</dbReference>
<evidence type="ECO:0000256" key="4">
    <source>
        <dbReference type="ARBA" id="ARBA00022917"/>
    </source>
</evidence>
<evidence type="ECO:0000256" key="3">
    <source>
        <dbReference type="ARBA" id="ARBA00022840"/>
    </source>
</evidence>
<gene>
    <name evidence="7" type="ORF">GCM10010521_75420</name>
</gene>
<evidence type="ECO:0000313" key="7">
    <source>
        <dbReference type="EMBL" id="GAA2786433.1"/>
    </source>
</evidence>
<name>A0ABN3VCE4_9ACTN</name>
<dbReference type="Proteomes" id="UP001500893">
    <property type="component" value="Unassembled WGS sequence"/>
</dbReference>
<protein>
    <submittedName>
        <fullName evidence="7">Asparagine synthetase A</fullName>
    </submittedName>
</protein>
<dbReference type="SUPFAM" id="SSF55681">
    <property type="entry name" value="Class II aaRS and biotin synthetases"/>
    <property type="match status" value="1"/>
</dbReference>
<dbReference type="EMBL" id="BAAAVM010000180">
    <property type="protein sequence ID" value="GAA2786433.1"/>
    <property type="molecule type" value="Genomic_DNA"/>
</dbReference>
<evidence type="ECO:0000256" key="2">
    <source>
        <dbReference type="ARBA" id="ARBA00022741"/>
    </source>
</evidence>
<keyword evidence="3" id="KW-0067">ATP-binding</keyword>
<dbReference type="RefSeq" id="WP_345060903.1">
    <property type="nucleotide sequence ID" value="NZ_BAAAVM010000180.1"/>
</dbReference>
<keyword evidence="1" id="KW-0436">Ligase</keyword>
<keyword evidence="2" id="KW-0547">Nucleotide-binding</keyword>
<evidence type="ECO:0000313" key="8">
    <source>
        <dbReference type="Proteomes" id="UP001500893"/>
    </source>
</evidence>
<dbReference type="InterPro" id="IPR004364">
    <property type="entry name" value="Aa-tRNA-synt_II"/>
</dbReference>
<keyword evidence="4" id="KW-0648">Protein biosynthesis</keyword>
<reference evidence="7 8" key="1">
    <citation type="journal article" date="2019" name="Int. J. Syst. Evol. Microbiol.">
        <title>The Global Catalogue of Microorganisms (GCM) 10K type strain sequencing project: providing services to taxonomists for standard genome sequencing and annotation.</title>
        <authorList>
            <consortium name="The Broad Institute Genomics Platform"/>
            <consortium name="The Broad Institute Genome Sequencing Center for Infectious Disease"/>
            <person name="Wu L."/>
            <person name="Ma J."/>
        </authorList>
    </citation>
    <scope>NUCLEOTIDE SEQUENCE [LARGE SCALE GENOMIC DNA]</scope>
    <source>
        <strain evidence="7 8">JCM 11574</strain>
    </source>
</reference>
<sequence length="345" mass="38951">MSAQTMETLSFAAPRTWRDPDSHFEIALSHPWYRTLLQMTDIMQRATVEFWAGRGVRAAYLPVTTGSVSSPMGLGSDSSPVRVELEGVPTYLADSMQFLLEYGCRMWEQGCYYVMPSFRGEAPDPTHLCQFYHSEAELPGDVDAVMDTVEAYVRHLARAYLDEMGPVITDVAGSTAHIERLLSLEAFPRVAFSEAVDLLGDTPEYATEVADGARTLTRAAERALMDKFGEFVWVTQFDHLSVPFYQAFEPGDPSRARNADLLFGVGETVGCGERHATAQEARQALAMHEVAEEDYAWYLRMRELRPMRTSGFGLGVERFFLWLLKHDDIRDMQMLHRVNGRQINP</sequence>
<feature type="domain" description="Aminoacyl-transfer RNA synthetases class-II family profile" evidence="6">
    <location>
        <begin position="116"/>
        <end position="345"/>
    </location>
</feature>
<keyword evidence="5" id="KW-0030">Aminoacyl-tRNA synthetase</keyword>
<evidence type="ECO:0000256" key="1">
    <source>
        <dbReference type="ARBA" id="ARBA00022598"/>
    </source>
</evidence>
<evidence type="ECO:0000256" key="5">
    <source>
        <dbReference type="ARBA" id="ARBA00023146"/>
    </source>
</evidence>
<keyword evidence="8" id="KW-1185">Reference proteome</keyword>
<dbReference type="PANTHER" id="PTHR22594">
    <property type="entry name" value="ASPARTYL/LYSYL-TRNA SYNTHETASE"/>
    <property type="match status" value="1"/>
</dbReference>
<comment type="caution">
    <text evidence="7">The sequence shown here is derived from an EMBL/GenBank/DDBJ whole genome shotgun (WGS) entry which is preliminary data.</text>
</comment>
<proteinExistence type="predicted"/>
<accession>A0ABN3VCE4</accession>
<organism evidence="7 8">
    <name type="scientific">Streptomyces rameus</name>
    <dbReference type="NCBI Taxonomy" id="68261"/>
    <lineage>
        <taxon>Bacteria</taxon>
        <taxon>Bacillati</taxon>
        <taxon>Actinomycetota</taxon>
        <taxon>Actinomycetes</taxon>
        <taxon>Kitasatosporales</taxon>
        <taxon>Streptomycetaceae</taxon>
        <taxon>Streptomyces</taxon>
    </lineage>
</organism>
<dbReference type="PROSITE" id="PS50862">
    <property type="entry name" value="AA_TRNA_LIGASE_II"/>
    <property type="match status" value="1"/>
</dbReference>
<dbReference type="Gene3D" id="3.30.930.10">
    <property type="entry name" value="Bira Bifunctional Protein, Domain 2"/>
    <property type="match status" value="1"/>
</dbReference>
<dbReference type="InterPro" id="IPR045864">
    <property type="entry name" value="aa-tRNA-synth_II/BPL/LPL"/>
</dbReference>